<reference evidence="3" key="1">
    <citation type="submission" date="2020-05" db="EMBL/GenBank/DDBJ databases">
        <authorList>
            <person name="Chiriac C."/>
            <person name="Salcher M."/>
            <person name="Ghai R."/>
            <person name="Kavagutti S V."/>
        </authorList>
    </citation>
    <scope>NUCLEOTIDE SEQUENCE</scope>
</reference>
<dbReference type="EMBL" id="CAFBLR010000008">
    <property type="protein sequence ID" value="CAB4860299.1"/>
    <property type="molecule type" value="Genomic_DNA"/>
</dbReference>
<dbReference type="NCBIfam" id="TIGR03309">
    <property type="entry name" value="matur_yqeB"/>
    <property type="match status" value="1"/>
</dbReference>
<evidence type="ECO:0000313" key="3">
    <source>
        <dbReference type="EMBL" id="CAB4860299.1"/>
    </source>
</evidence>
<dbReference type="EMBL" id="CAEZYY010000032">
    <property type="protein sequence ID" value="CAB4764276.1"/>
    <property type="molecule type" value="Genomic_DNA"/>
</dbReference>
<evidence type="ECO:0000313" key="2">
    <source>
        <dbReference type="EMBL" id="CAB4764276.1"/>
    </source>
</evidence>
<sequence length="264" mass="27765">MLFDQHLVIVRGGGDLGTGVVARLHRSGFPVVVTELPHPLTVRRTVAVSSAVLDGEITVEGMYARRVETAEFAMQVAHEGSIPVLVSETLPRIPRSVVVDARLAKYNLDTRIDDAPLVVTLGPGFTVGVDCHAVVETARGPRLGRVLREGAALPNTGVPGEIGGKGAERVLRTPIGGMTRWRVQIGDSVRQGDEIGRVGGAVISAPFDGVVRGLIAGGTPVWIGMKIGDVDPRSDTRFDEISDKALAIGGGVLEAVMSWVSATS</sequence>
<name>A0A6J7CW48_9ZZZZ</name>
<accession>A0A6J7CW48</accession>
<organism evidence="3">
    <name type="scientific">freshwater metagenome</name>
    <dbReference type="NCBI Taxonomy" id="449393"/>
    <lineage>
        <taxon>unclassified sequences</taxon>
        <taxon>metagenomes</taxon>
        <taxon>ecological metagenomes</taxon>
    </lineage>
</organism>
<dbReference type="EMBL" id="CAFBQP010000056">
    <property type="protein sequence ID" value="CAB5065062.1"/>
    <property type="molecule type" value="Genomic_DNA"/>
</dbReference>
<evidence type="ECO:0000313" key="4">
    <source>
        <dbReference type="EMBL" id="CAB5065062.1"/>
    </source>
</evidence>
<proteinExistence type="predicted"/>
<gene>
    <name evidence="1" type="ORF">UFOPK2602_00488</name>
    <name evidence="2" type="ORF">UFOPK2806_01922</name>
    <name evidence="3" type="ORF">UFOPK3417_00185</name>
    <name evidence="4" type="ORF">UFOPK4306_01509</name>
</gene>
<protein>
    <submittedName>
        <fullName evidence="3">Unannotated protein</fullName>
    </submittedName>
</protein>
<dbReference type="EMBL" id="CAEZXX010000022">
    <property type="protein sequence ID" value="CAB4699194.1"/>
    <property type="molecule type" value="Genomic_DNA"/>
</dbReference>
<dbReference type="InterPro" id="IPR017695">
    <property type="entry name" value="Se-dep_Mo_hydrolase_YqeB"/>
</dbReference>
<dbReference type="AlphaFoldDB" id="A0A6J7CW48"/>
<evidence type="ECO:0000313" key="1">
    <source>
        <dbReference type="EMBL" id="CAB4699194.1"/>
    </source>
</evidence>